<keyword evidence="2" id="KW-1185">Reference proteome</keyword>
<accession>A0A0D3F0S8</accession>
<name>A0A0D3F0S8_9ORYZ</name>
<evidence type="ECO:0000313" key="2">
    <source>
        <dbReference type="Proteomes" id="UP000026960"/>
    </source>
</evidence>
<dbReference type="EnsemblPlants" id="OBART02G04010.4">
    <property type="protein sequence ID" value="OBART02G04010.4"/>
    <property type="gene ID" value="OBART02G04010"/>
</dbReference>
<dbReference type="AlphaFoldDB" id="A0A0D3F0S8"/>
<dbReference type="Gramene" id="OBART02G04010.4">
    <property type="protein sequence ID" value="OBART02G04010.4"/>
    <property type="gene ID" value="OBART02G04010"/>
</dbReference>
<dbReference type="Proteomes" id="UP000026960">
    <property type="component" value="Chromosome 2"/>
</dbReference>
<evidence type="ECO:0000313" key="1">
    <source>
        <dbReference type="EnsemblPlants" id="OBART02G04010.4"/>
    </source>
</evidence>
<dbReference type="HOGENOM" id="CLU_2726144_0_0_1"/>
<reference evidence="1" key="2">
    <citation type="submission" date="2015-03" db="UniProtKB">
        <authorList>
            <consortium name="EnsemblPlants"/>
        </authorList>
    </citation>
    <scope>IDENTIFICATION</scope>
</reference>
<reference evidence="1" key="1">
    <citation type="journal article" date="2009" name="Rice">
        <title>De Novo Next Generation Sequencing of Plant Genomes.</title>
        <authorList>
            <person name="Rounsley S."/>
            <person name="Marri P.R."/>
            <person name="Yu Y."/>
            <person name="He R."/>
            <person name="Sisneros N."/>
            <person name="Goicoechea J.L."/>
            <person name="Lee S.J."/>
            <person name="Angelova A."/>
            <person name="Kudrna D."/>
            <person name="Luo M."/>
            <person name="Affourtit J."/>
            <person name="Desany B."/>
            <person name="Knight J."/>
            <person name="Niazi F."/>
            <person name="Egholm M."/>
            <person name="Wing R.A."/>
        </authorList>
    </citation>
    <scope>NUCLEOTIDE SEQUENCE [LARGE SCALE GENOMIC DNA]</scope>
    <source>
        <strain evidence="1">cv. IRGC 105608</strain>
    </source>
</reference>
<proteinExistence type="predicted"/>
<sequence>MDFGGATSREDGKCKKPKRKYKAVLLGFSQIKRMVTAKKLKGKDEAGEKGRVIQALLLLFISGINTLCQLLK</sequence>
<protein>
    <submittedName>
        <fullName evidence="1">Uncharacterized protein</fullName>
    </submittedName>
</protein>
<organism evidence="1">
    <name type="scientific">Oryza barthii</name>
    <dbReference type="NCBI Taxonomy" id="65489"/>
    <lineage>
        <taxon>Eukaryota</taxon>
        <taxon>Viridiplantae</taxon>
        <taxon>Streptophyta</taxon>
        <taxon>Embryophyta</taxon>
        <taxon>Tracheophyta</taxon>
        <taxon>Spermatophyta</taxon>
        <taxon>Magnoliopsida</taxon>
        <taxon>Liliopsida</taxon>
        <taxon>Poales</taxon>
        <taxon>Poaceae</taxon>
        <taxon>BOP clade</taxon>
        <taxon>Oryzoideae</taxon>
        <taxon>Oryzeae</taxon>
        <taxon>Oryzinae</taxon>
        <taxon>Oryza</taxon>
    </lineage>
</organism>